<dbReference type="Pfam" id="PF24035">
    <property type="entry name" value="DUF7344"/>
    <property type="match status" value="1"/>
</dbReference>
<evidence type="ECO:0000259" key="3">
    <source>
        <dbReference type="Pfam" id="PF24035"/>
    </source>
</evidence>
<evidence type="ECO:0000256" key="1">
    <source>
        <dbReference type="SAM" id="MobiDB-lite"/>
    </source>
</evidence>
<keyword evidence="5" id="KW-1185">Reference proteome</keyword>
<comment type="caution">
    <text evidence="4">The sequence shown here is derived from an EMBL/GenBank/DDBJ whole genome shotgun (WGS) entry which is preliminary data.</text>
</comment>
<proteinExistence type="predicted"/>
<dbReference type="Proteomes" id="UP001597034">
    <property type="component" value="Unassembled WGS sequence"/>
</dbReference>
<gene>
    <name evidence="4" type="ORF">ACFSBL_09375</name>
</gene>
<evidence type="ECO:0000313" key="5">
    <source>
        <dbReference type="Proteomes" id="UP001597034"/>
    </source>
</evidence>
<evidence type="ECO:0000256" key="2">
    <source>
        <dbReference type="SAM" id="Phobius"/>
    </source>
</evidence>
<dbReference type="RefSeq" id="WP_256398584.1">
    <property type="nucleotide sequence ID" value="NZ_JANHJR010000001.1"/>
</dbReference>
<feature type="transmembrane region" description="Helical" evidence="2">
    <location>
        <begin position="115"/>
        <end position="136"/>
    </location>
</feature>
<dbReference type="InterPro" id="IPR055768">
    <property type="entry name" value="DUF7344"/>
</dbReference>
<sequence length="180" mass="19550">MNATALEEGDIHSVLSNQRRRLVLKELRRNGGNSTLRELSESIAAEETGESPPPRNIRDSVYASLHQTHLPKLDGLDIVEYDSNTKSVSLTDLADELVPYTTVMSTTGLPWYQHYLVLGLAAMATVIAADLGVPLLADVGPVGVALVFSAAMVVSLLVQLYTGTRPLQRLGRRVRSGRTN</sequence>
<feature type="region of interest" description="Disordered" evidence="1">
    <location>
        <begin position="38"/>
        <end position="58"/>
    </location>
</feature>
<feature type="domain" description="DUF7344" evidence="3">
    <location>
        <begin position="12"/>
        <end position="88"/>
    </location>
</feature>
<keyword evidence="2" id="KW-0812">Transmembrane</keyword>
<dbReference type="EMBL" id="JBHUDO010000002">
    <property type="protein sequence ID" value="MFD1645893.1"/>
    <property type="molecule type" value="Genomic_DNA"/>
</dbReference>
<keyword evidence="2" id="KW-0472">Membrane</keyword>
<feature type="transmembrane region" description="Helical" evidence="2">
    <location>
        <begin position="142"/>
        <end position="163"/>
    </location>
</feature>
<name>A0ABD6DLE8_9EURY</name>
<protein>
    <recommendedName>
        <fullName evidence="3">DUF7344 domain-containing protein</fullName>
    </recommendedName>
</protein>
<keyword evidence="2" id="KW-1133">Transmembrane helix</keyword>
<reference evidence="4 5" key="1">
    <citation type="journal article" date="2019" name="Int. J. Syst. Evol. Microbiol.">
        <title>The Global Catalogue of Microorganisms (GCM) 10K type strain sequencing project: providing services to taxonomists for standard genome sequencing and annotation.</title>
        <authorList>
            <consortium name="The Broad Institute Genomics Platform"/>
            <consortium name="The Broad Institute Genome Sequencing Center for Infectious Disease"/>
            <person name="Wu L."/>
            <person name="Ma J."/>
        </authorList>
    </citation>
    <scope>NUCLEOTIDE SEQUENCE [LARGE SCALE GENOMIC DNA]</scope>
    <source>
        <strain evidence="4 5">CGMCC 1.10390</strain>
    </source>
</reference>
<dbReference type="AlphaFoldDB" id="A0ABD6DLE8"/>
<evidence type="ECO:0000313" key="4">
    <source>
        <dbReference type="EMBL" id="MFD1645893.1"/>
    </source>
</evidence>
<accession>A0ABD6DLE8</accession>
<organism evidence="4 5">
    <name type="scientific">Haloarchaeobius litoreus</name>
    <dbReference type="NCBI Taxonomy" id="755306"/>
    <lineage>
        <taxon>Archaea</taxon>
        <taxon>Methanobacteriati</taxon>
        <taxon>Methanobacteriota</taxon>
        <taxon>Stenosarchaea group</taxon>
        <taxon>Halobacteria</taxon>
        <taxon>Halobacteriales</taxon>
        <taxon>Halorubellaceae</taxon>
        <taxon>Haloarchaeobius</taxon>
    </lineage>
</organism>